<comment type="caution">
    <text evidence="1">The sequence shown here is derived from an EMBL/GenBank/DDBJ whole genome shotgun (WGS) entry which is preliminary data.</text>
</comment>
<proteinExistence type="predicted"/>
<dbReference type="EMBL" id="JAPQFJ010000005">
    <property type="protein sequence ID" value="MCY6958334.1"/>
    <property type="molecule type" value="Genomic_DNA"/>
</dbReference>
<dbReference type="PANTHER" id="PTHR34822">
    <property type="entry name" value="GRPB DOMAIN PROTEIN (AFU_ORTHOLOGUE AFUA_1G01530)"/>
    <property type="match status" value="1"/>
</dbReference>
<accession>A0ABT4D7R1</accession>
<dbReference type="RefSeq" id="WP_268060748.1">
    <property type="nucleotide sequence ID" value="NZ_JAPQFJ010000005.1"/>
</dbReference>
<dbReference type="Gene3D" id="3.30.460.10">
    <property type="entry name" value="Beta Polymerase, domain 2"/>
    <property type="match status" value="1"/>
</dbReference>
<evidence type="ECO:0000313" key="2">
    <source>
        <dbReference type="Proteomes" id="UP001144612"/>
    </source>
</evidence>
<protein>
    <submittedName>
        <fullName evidence="1">GrpB family protein</fullName>
    </submittedName>
</protein>
<evidence type="ECO:0000313" key="1">
    <source>
        <dbReference type="EMBL" id="MCY6958334.1"/>
    </source>
</evidence>
<dbReference type="Pfam" id="PF04229">
    <property type="entry name" value="GrpB"/>
    <property type="match status" value="1"/>
</dbReference>
<dbReference type="SUPFAM" id="SSF81301">
    <property type="entry name" value="Nucleotidyltransferase"/>
    <property type="match status" value="1"/>
</dbReference>
<keyword evidence="2" id="KW-1185">Reference proteome</keyword>
<dbReference type="PANTHER" id="PTHR34822:SF1">
    <property type="entry name" value="GRPB FAMILY PROTEIN"/>
    <property type="match status" value="1"/>
</dbReference>
<reference evidence="1" key="1">
    <citation type="submission" date="2022-12" db="EMBL/GenBank/DDBJ databases">
        <title>Clostridium sp. nov., isolated from industrial wastewater.</title>
        <authorList>
            <person name="Jiayan W."/>
        </authorList>
    </citation>
    <scope>NUCLEOTIDE SEQUENCE</scope>
    <source>
        <strain evidence="1">ZC22-4</strain>
    </source>
</reference>
<dbReference type="Proteomes" id="UP001144612">
    <property type="component" value="Unassembled WGS sequence"/>
</dbReference>
<name>A0ABT4D7R1_9CLOT</name>
<dbReference type="InterPro" id="IPR043519">
    <property type="entry name" value="NT_sf"/>
</dbReference>
<gene>
    <name evidence="1" type="ORF">OW729_06930</name>
</gene>
<dbReference type="InterPro" id="IPR007344">
    <property type="entry name" value="GrpB/CoaE"/>
</dbReference>
<sequence length="194" mass="23057">MGKALSEMSLEELWKLFPIILKEHSPSYKEWYLVEKDEIVNIIGKNNIKRINHIGSSAIEGLIAKPTVDILLEIDRNSDIEQIKYKLSNADWILMSLQNKTDLNMSFNKGYTPHGFAEKVFHLHVRFLGDWNELYFRDYLLIHKEIAEEYGKLKQELKEQYTHNRDEYTNAKTEFILKYTKIARKEFGDRYLPR</sequence>
<organism evidence="1 2">
    <name type="scientific">Clostridium brassicae</name>
    <dbReference type="NCBI Taxonomy" id="2999072"/>
    <lineage>
        <taxon>Bacteria</taxon>
        <taxon>Bacillati</taxon>
        <taxon>Bacillota</taxon>
        <taxon>Clostridia</taxon>
        <taxon>Eubacteriales</taxon>
        <taxon>Clostridiaceae</taxon>
        <taxon>Clostridium</taxon>
    </lineage>
</organism>